<dbReference type="Proteomes" id="UP000548326">
    <property type="component" value="Unassembled WGS sequence"/>
</dbReference>
<dbReference type="PANTHER" id="PTHR46025:SF3">
    <property type="entry name" value="XYLOSYLTRANSFERASE OXT"/>
    <property type="match status" value="1"/>
</dbReference>
<keyword evidence="6" id="KW-0479">Metal-binding</keyword>
<dbReference type="GO" id="GO:0050650">
    <property type="term" value="P:chondroitin sulfate proteoglycan biosynthetic process"/>
    <property type="evidence" value="ECO:0007669"/>
    <property type="project" value="TreeGrafter"/>
</dbReference>
<evidence type="ECO:0000256" key="1">
    <source>
        <dbReference type="ARBA" id="ARBA00004323"/>
    </source>
</evidence>
<proteinExistence type="predicted"/>
<keyword evidence="11" id="KW-0472">Membrane</keyword>
<evidence type="ECO:0000256" key="9">
    <source>
        <dbReference type="ARBA" id="ARBA00022989"/>
    </source>
</evidence>
<dbReference type="Pfam" id="PF02485">
    <property type="entry name" value="Branch"/>
    <property type="match status" value="1"/>
</dbReference>
<dbReference type="RefSeq" id="WP_183589447.1">
    <property type="nucleotide sequence ID" value="NZ_JACHCA010000017.1"/>
</dbReference>
<evidence type="ECO:0000256" key="13">
    <source>
        <dbReference type="ARBA" id="ARBA00023180"/>
    </source>
</evidence>
<organism evidence="15 16">
    <name type="scientific">Mucilaginibacter lappiensis</name>
    <dbReference type="NCBI Taxonomy" id="354630"/>
    <lineage>
        <taxon>Bacteria</taxon>
        <taxon>Pseudomonadati</taxon>
        <taxon>Bacteroidota</taxon>
        <taxon>Sphingobacteriia</taxon>
        <taxon>Sphingobacteriales</taxon>
        <taxon>Sphingobacteriaceae</taxon>
        <taxon>Mucilaginibacter</taxon>
    </lineage>
</organism>
<keyword evidence="7" id="KW-0256">Endoplasmic reticulum</keyword>
<accession>A0A841JII8</accession>
<evidence type="ECO:0000256" key="11">
    <source>
        <dbReference type="ARBA" id="ARBA00023136"/>
    </source>
</evidence>
<comment type="caution">
    <text evidence="15">The sequence shown here is derived from an EMBL/GenBank/DDBJ whole genome shotgun (WGS) entry which is preliminary data.</text>
</comment>
<name>A0A841JII8_9SPHI</name>
<sequence>MKHAYLIIAHHEFNVLKRLLQMLDDERNDIFIHFDKKVKDIPVLQTDKSALHIIKKRINIRWGHISQIEGEYALMEAAMQTDNYKYCHIISGVHLPLYAQDYIHDFFDQLGNLQLLTPMPTYLDEIKNKMMSYNFFLYNFSGRRTYQILWRLGHRVQRLLKIQRHVGTVFKKASNWMSITDGAVRYMISIKEQVLRKYRYTMCGDEFFTPTELENSALRELVLYNERMLKFEIGRANARTFRLEDFDELMTSGCLFARKFSETDMDLVEKIVETIKDRK</sequence>
<keyword evidence="9" id="KW-1133">Transmembrane helix</keyword>
<evidence type="ECO:0000313" key="16">
    <source>
        <dbReference type="Proteomes" id="UP000548326"/>
    </source>
</evidence>
<evidence type="ECO:0000256" key="7">
    <source>
        <dbReference type="ARBA" id="ARBA00022824"/>
    </source>
</evidence>
<evidence type="ECO:0000256" key="14">
    <source>
        <dbReference type="ARBA" id="ARBA00042865"/>
    </source>
</evidence>
<evidence type="ECO:0000313" key="15">
    <source>
        <dbReference type="EMBL" id="MBB6130757.1"/>
    </source>
</evidence>
<evidence type="ECO:0000256" key="6">
    <source>
        <dbReference type="ARBA" id="ARBA00022723"/>
    </source>
</evidence>
<comment type="subcellular location">
    <subcellularLocation>
        <location evidence="2">Endoplasmic reticulum membrane</location>
        <topology evidence="2">Single-pass type II membrane protein</topology>
    </subcellularLocation>
    <subcellularLocation>
        <location evidence="1">Golgi apparatus membrane</location>
        <topology evidence="1">Single-pass type II membrane protein</topology>
    </subcellularLocation>
</comment>
<dbReference type="InterPro" id="IPR003406">
    <property type="entry name" value="Glyco_trans_14"/>
</dbReference>
<keyword evidence="12" id="KW-1015">Disulfide bond</keyword>
<keyword evidence="8" id="KW-0735">Signal-anchor</keyword>
<gene>
    <name evidence="15" type="ORF">HDF22_004902</name>
</gene>
<evidence type="ECO:0000256" key="10">
    <source>
        <dbReference type="ARBA" id="ARBA00023034"/>
    </source>
</evidence>
<dbReference type="PANTHER" id="PTHR46025">
    <property type="entry name" value="XYLOSYLTRANSFERASE OXT"/>
    <property type="match status" value="1"/>
</dbReference>
<keyword evidence="5" id="KW-0812">Transmembrane</keyword>
<reference evidence="15 16" key="1">
    <citation type="submission" date="2020-08" db="EMBL/GenBank/DDBJ databases">
        <title>Genomic Encyclopedia of Type Strains, Phase IV (KMG-V): Genome sequencing to study the core and pangenomes of soil and plant-associated prokaryotes.</title>
        <authorList>
            <person name="Whitman W."/>
        </authorList>
    </citation>
    <scope>NUCLEOTIDE SEQUENCE [LARGE SCALE GENOMIC DNA]</scope>
    <source>
        <strain evidence="15 16">MP601</strain>
    </source>
</reference>
<dbReference type="GO" id="GO:0030158">
    <property type="term" value="F:protein xylosyltransferase activity"/>
    <property type="evidence" value="ECO:0007669"/>
    <property type="project" value="InterPro"/>
</dbReference>
<evidence type="ECO:0000256" key="5">
    <source>
        <dbReference type="ARBA" id="ARBA00022692"/>
    </source>
</evidence>
<dbReference type="InterPro" id="IPR043538">
    <property type="entry name" value="XYLT"/>
</dbReference>
<dbReference type="EMBL" id="JACHCA010000017">
    <property type="protein sequence ID" value="MBB6130757.1"/>
    <property type="molecule type" value="Genomic_DNA"/>
</dbReference>
<evidence type="ECO:0000256" key="12">
    <source>
        <dbReference type="ARBA" id="ARBA00023157"/>
    </source>
</evidence>
<dbReference type="GO" id="GO:0016020">
    <property type="term" value="C:membrane"/>
    <property type="evidence" value="ECO:0007669"/>
    <property type="project" value="InterPro"/>
</dbReference>
<evidence type="ECO:0000256" key="4">
    <source>
        <dbReference type="ARBA" id="ARBA00022679"/>
    </source>
</evidence>
<dbReference type="AlphaFoldDB" id="A0A841JII8"/>
<keyword evidence="13" id="KW-0325">Glycoprotein</keyword>
<evidence type="ECO:0000256" key="3">
    <source>
        <dbReference type="ARBA" id="ARBA00022676"/>
    </source>
</evidence>
<keyword evidence="3" id="KW-0328">Glycosyltransferase</keyword>
<evidence type="ECO:0000256" key="2">
    <source>
        <dbReference type="ARBA" id="ARBA00004648"/>
    </source>
</evidence>
<protein>
    <recommendedName>
        <fullName evidence="14">Peptide O-xylosyltransferase</fullName>
    </recommendedName>
</protein>
<keyword evidence="10" id="KW-0333">Golgi apparatus</keyword>
<dbReference type="GO" id="GO:0046872">
    <property type="term" value="F:metal ion binding"/>
    <property type="evidence" value="ECO:0007669"/>
    <property type="project" value="UniProtKB-KW"/>
</dbReference>
<dbReference type="GO" id="GO:0015012">
    <property type="term" value="P:heparan sulfate proteoglycan biosynthetic process"/>
    <property type="evidence" value="ECO:0007669"/>
    <property type="project" value="TreeGrafter"/>
</dbReference>
<evidence type="ECO:0000256" key="8">
    <source>
        <dbReference type="ARBA" id="ARBA00022968"/>
    </source>
</evidence>
<keyword evidence="4" id="KW-0808">Transferase</keyword>